<keyword evidence="2" id="KW-1185">Reference proteome</keyword>
<gene>
    <name evidence="1" type="ORF">BI308_06455</name>
</gene>
<reference evidence="1" key="1">
    <citation type="submission" date="2016-10" db="EMBL/GenBank/DDBJ databases">
        <title>CRISPR-Cas defence system in Roseofilum reptotaenium: evidence of a bacteriophage-cyanobacterium arms race in the coral black band disease.</title>
        <authorList>
            <person name="Buerger P."/>
            <person name="Wood-Charlson E.M."/>
            <person name="Weynberg K.D."/>
            <person name="Willis B."/>
            <person name="Van Oppen M.J."/>
        </authorList>
    </citation>
    <scope>NUCLEOTIDE SEQUENCE [LARGE SCALE GENOMIC DNA]</scope>
    <source>
        <strain evidence="1">AO1-A</strain>
    </source>
</reference>
<dbReference type="EMBL" id="MLAW01000007">
    <property type="protein sequence ID" value="OJJ26483.1"/>
    <property type="molecule type" value="Genomic_DNA"/>
</dbReference>
<name>A0A1L9QUY8_9CYAN</name>
<evidence type="ECO:0008006" key="3">
    <source>
        <dbReference type="Google" id="ProtNLM"/>
    </source>
</evidence>
<sequence>MTTQFSATQSVNLNVPPQPIPIQHYLRQPKRLVNALTAESQIEHLSDEIFRLKMRPLTFMMFTFQPTVDLKVWADAHGNVQLQSVNCHIRGIEYINQRFHLDLKGKLCPQQCGDRTTLHGKANLVVQVELPPPLNLTPPYIMENTGNGLLGSVLLTIKQRLMHQLLWDYRHWVQNSQSLDNPQPSNAANLEALVNPNQA</sequence>
<evidence type="ECO:0000313" key="1">
    <source>
        <dbReference type="EMBL" id="OJJ26483.1"/>
    </source>
</evidence>
<accession>A0A1L9QUY8</accession>
<comment type="caution">
    <text evidence="1">The sequence shown here is derived from an EMBL/GenBank/DDBJ whole genome shotgun (WGS) entry which is preliminary data.</text>
</comment>
<dbReference type="STRING" id="1925591.BI308_06455"/>
<protein>
    <recommendedName>
        <fullName evidence="3">DUF1997 domain-containing protein</fullName>
    </recommendedName>
</protein>
<dbReference type="AlphaFoldDB" id="A0A1L9QUY8"/>
<proteinExistence type="predicted"/>
<dbReference type="Proteomes" id="UP000183940">
    <property type="component" value="Unassembled WGS sequence"/>
</dbReference>
<evidence type="ECO:0000313" key="2">
    <source>
        <dbReference type="Proteomes" id="UP000183940"/>
    </source>
</evidence>
<dbReference type="PANTHER" id="PTHR34133">
    <property type="entry name" value="OS07G0633000 PROTEIN"/>
    <property type="match status" value="1"/>
</dbReference>
<dbReference type="InterPro" id="IPR018971">
    <property type="entry name" value="DUF1997"/>
</dbReference>
<dbReference type="Pfam" id="PF09366">
    <property type="entry name" value="DUF1997"/>
    <property type="match status" value="1"/>
</dbReference>
<organism evidence="1 2">
    <name type="scientific">Roseofilum reptotaenium AO1-A</name>
    <dbReference type="NCBI Taxonomy" id="1925591"/>
    <lineage>
        <taxon>Bacteria</taxon>
        <taxon>Bacillati</taxon>
        <taxon>Cyanobacteriota</taxon>
        <taxon>Cyanophyceae</taxon>
        <taxon>Desertifilales</taxon>
        <taxon>Desertifilaceae</taxon>
        <taxon>Roseofilum</taxon>
    </lineage>
</organism>
<dbReference type="PANTHER" id="PTHR34133:SF8">
    <property type="entry name" value="OS07G0633000 PROTEIN"/>
    <property type="match status" value="1"/>
</dbReference>